<dbReference type="Pfam" id="PF15594">
    <property type="entry name" value="Imm50"/>
    <property type="match status" value="1"/>
</dbReference>
<accession>A0A9X0HHB5</accession>
<dbReference type="RefSeq" id="WP_059071605.1">
    <property type="nucleotide sequence ID" value="NZ_LNAL01000008.1"/>
</dbReference>
<proteinExistence type="predicted"/>
<protein>
    <submittedName>
        <fullName evidence="1">Uncharacterized protein</fullName>
    </submittedName>
</protein>
<dbReference type="OrthoDB" id="882829at2"/>
<keyword evidence="2" id="KW-1185">Reference proteome</keyword>
<sequence length="137" mass="15462">MAEPENLVVSRIGNAEAIREHFGHWPSFHDAEITRVVFDANPGYHASVTFFITVSATYTHVDDRGHHKQTKQCDIELQFVGIKELEVDYFGHQNVIFELLLEEQGSDIKCTFDASVGMDAFIVAEEVRVAGLTPRKQ</sequence>
<organism evidence="1 2">
    <name type="scientific">Solirubrum puertoriconensis</name>
    <dbReference type="NCBI Taxonomy" id="1751427"/>
    <lineage>
        <taxon>Bacteria</taxon>
        <taxon>Pseudomonadati</taxon>
        <taxon>Bacteroidota</taxon>
        <taxon>Cytophagia</taxon>
        <taxon>Cytophagales</taxon>
    </lineage>
</organism>
<dbReference type="AlphaFoldDB" id="A0A9X0HHB5"/>
<name>A0A9X0HHB5_SOLP1</name>
<dbReference type="EMBL" id="LNAL01000008">
    <property type="protein sequence ID" value="KUG05911.1"/>
    <property type="molecule type" value="Genomic_DNA"/>
</dbReference>
<comment type="caution">
    <text evidence="1">The sequence shown here is derived from an EMBL/GenBank/DDBJ whole genome shotgun (WGS) entry which is preliminary data.</text>
</comment>
<dbReference type="InterPro" id="IPR028957">
    <property type="entry name" value="Imm50"/>
</dbReference>
<dbReference type="Proteomes" id="UP000054223">
    <property type="component" value="Unassembled WGS sequence"/>
</dbReference>
<reference evidence="1 2" key="1">
    <citation type="submission" date="2015-11" db="EMBL/GenBank/DDBJ databases">
        <title>Solirubrum puertoriconensis gen. nov. an environmental bacteria isolated in Puerto Rico.</title>
        <authorList>
            <person name="Cuebas-Irizarry M.F."/>
            <person name="Montalvo-Rodriguez R."/>
        </authorList>
    </citation>
    <scope>NUCLEOTIDE SEQUENCE [LARGE SCALE GENOMIC DNA]</scope>
    <source>
        <strain evidence="1 2">MC1A</strain>
    </source>
</reference>
<evidence type="ECO:0000313" key="2">
    <source>
        <dbReference type="Proteomes" id="UP000054223"/>
    </source>
</evidence>
<evidence type="ECO:0000313" key="1">
    <source>
        <dbReference type="EMBL" id="KUG05911.1"/>
    </source>
</evidence>
<gene>
    <name evidence="1" type="ORF">ASU33_00545</name>
</gene>